<dbReference type="EMBL" id="JARJLG010000121">
    <property type="protein sequence ID" value="KAJ7741804.1"/>
    <property type="molecule type" value="Genomic_DNA"/>
</dbReference>
<sequence length="76" mass="8531">MPMMPTSRYLSLCPNSRFQLAPLRRRLETPSERVATPSSESIRRPDCLGRRSPPPSCACLLFSLASRTALDYVSEC</sequence>
<keyword evidence="3" id="KW-1185">Reference proteome</keyword>
<dbReference type="Proteomes" id="UP001215280">
    <property type="component" value="Unassembled WGS sequence"/>
</dbReference>
<evidence type="ECO:0000313" key="2">
    <source>
        <dbReference type="EMBL" id="KAJ7741804.1"/>
    </source>
</evidence>
<protein>
    <submittedName>
        <fullName evidence="2">Uncharacterized protein</fullName>
    </submittedName>
</protein>
<accession>A0AAD7IFB3</accession>
<organism evidence="2 3">
    <name type="scientific">Mycena maculata</name>
    <dbReference type="NCBI Taxonomy" id="230809"/>
    <lineage>
        <taxon>Eukaryota</taxon>
        <taxon>Fungi</taxon>
        <taxon>Dikarya</taxon>
        <taxon>Basidiomycota</taxon>
        <taxon>Agaricomycotina</taxon>
        <taxon>Agaricomycetes</taxon>
        <taxon>Agaricomycetidae</taxon>
        <taxon>Agaricales</taxon>
        <taxon>Marasmiineae</taxon>
        <taxon>Mycenaceae</taxon>
        <taxon>Mycena</taxon>
    </lineage>
</organism>
<evidence type="ECO:0000313" key="3">
    <source>
        <dbReference type="Proteomes" id="UP001215280"/>
    </source>
</evidence>
<comment type="caution">
    <text evidence="2">The sequence shown here is derived from an EMBL/GenBank/DDBJ whole genome shotgun (WGS) entry which is preliminary data.</text>
</comment>
<proteinExistence type="predicted"/>
<dbReference type="AlphaFoldDB" id="A0AAD7IFB3"/>
<name>A0AAD7IFB3_9AGAR</name>
<reference evidence="2" key="1">
    <citation type="submission" date="2023-03" db="EMBL/GenBank/DDBJ databases">
        <title>Massive genome expansion in bonnet fungi (Mycena s.s.) driven by repeated elements and novel gene families across ecological guilds.</title>
        <authorList>
            <consortium name="Lawrence Berkeley National Laboratory"/>
            <person name="Harder C.B."/>
            <person name="Miyauchi S."/>
            <person name="Viragh M."/>
            <person name="Kuo A."/>
            <person name="Thoen E."/>
            <person name="Andreopoulos B."/>
            <person name="Lu D."/>
            <person name="Skrede I."/>
            <person name="Drula E."/>
            <person name="Henrissat B."/>
            <person name="Morin E."/>
            <person name="Kohler A."/>
            <person name="Barry K."/>
            <person name="LaButti K."/>
            <person name="Morin E."/>
            <person name="Salamov A."/>
            <person name="Lipzen A."/>
            <person name="Mereny Z."/>
            <person name="Hegedus B."/>
            <person name="Baldrian P."/>
            <person name="Stursova M."/>
            <person name="Weitz H."/>
            <person name="Taylor A."/>
            <person name="Grigoriev I.V."/>
            <person name="Nagy L.G."/>
            <person name="Martin F."/>
            <person name="Kauserud H."/>
        </authorList>
    </citation>
    <scope>NUCLEOTIDE SEQUENCE</scope>
    <source>
        <strain evidence="2">CBHHK188m</strain>
    </source>
</reference>
<gene>
    <name evidence="2" type="ORF">DFH07DRAFT_943484</name>
</gene>
<evidence type="ECO:0000256" key="1">
    <source>
        <dbReference type="SAM" id="MobiDB-lite"/>
    </source>
</evidence>
<feature type="region of interest" description="Disordered" evidence="1">
    <location>
        <begin position="29"/>
        <end position="51"/>
    </location>
</feature>